<feature type="signal peptide" evidence="2">
    <location>
        <begin position="1"/>
        <end position="26"/>
    </location>
</feature>
<organism evidence="3 4">
    <name type="scientific">Methylocystis echinoides</name>
    <dbReference type="NCBI Taxonomy" id="29468"/>
    <lineage>
        <taxon>Bacteria</taxon>
        <taxon>Pseudomonadati</taxon>
        <taxon>Pseudomonadota</taxon>
        <taxon>Alphaproteobacteria</taxon>
        <taxon>Hyphomicrobiales</taxon>
        <taxon>Methylocystaceae</taxon>
        <taxon>Methylocystis</taxon>
    </lineage>
</organism>
<keyword evidence="4" id="KW-1185">Reference proteome</keyword>
<keyword evidence="2" id="KW-0732">Signal</keyword>
<protein>
    <recommendedName>
        <fullName evidence="5">Secreted protein</fullName>
    </recommendedName>
</protein>
<reference evidence="3" key="1">
    <citation type="journal article" date="2023" name="Int. J. Syst. Evol. Microbiol.">
        <title>Methylocystis iwaonis sp. nov., a type II methane-oxidizing bacterium from surface soil of a rice paddy field in Japan, and emended description of the genus Methylocystis (ex Whittenbury et al. 1970) Bowman et al. 1993.</title>
        <authorList>
            <person name="Kaise H."/>
            <person name="Sawadogo J.B."/>
            <person name="Alam M.S."/>
            <person name="Ueno C."/>
            <person name="Dianou D."/>
            <person name="Shinjo R."/>
            <person name="Asakawa S."/>
        </authorList>
    </citation>
    <scope>NUCLEOTIDE SEQUENCE</scope>
    <source>
        <strain evidence="3">LMG27198</strain>
    </source>
</reference>
<name>A0A9W6LTD9_9HYPH</name>
<feature type="compositionally biased region" description="Basic and acidic residues" evidence="1">
    <location>
        <begin position="46"/>
        <end position="55"/>
    </location>
</feature>
<dbReference type="Proteomes" id="UP001144323">
    <property type="component" value="Unassembled WGS sequence"/>
</dbReference>
<comment type="caution">
    <text evidence="3">The sequence shown here is derived from an EMBL/GenBank/DDBJ whole genome shotgun (WGS) entry which is preliminary data.</text>
</comment>
<feature type="chain" id="PRO_5040730811" description="Secreted protein" evidence="2">
    <location>
        <begin position="27"/>
        <end position="77"/>
    </location>
</feature>
<evidence type="ECO:0000313" key="3">
    <source>
        <dbReference type="EMBL" id="GLI94284.1"/>
    </source>
</evidence>
<dbReference type="AlphaFoldDB" id="A0A9W6LTD9"/>
<accession>A0A9W6LTD9</accession>
<feature type="region of interest" description="Disordered" evidence="1">
    <location>
        <begin position="42"/>
        <end position="64"/>
    </location>
</feature>
<evidence type="ECO:0008006" key="5">
    <source>
        <dbReference type="Google" id="ProtNLM"/>
    </source>
</evidence>
<gene>
    <name evidence="3" type="ORF">LMG27198_32760</name>
</gene>
<proteinExistence type="predicted"/>
<sequence>MKSPRVAIVLISATLLFPGFAGSAFAKGTGVSREPSRFFEGVPRTSLEKSSERRAGPFSRTPQKSGCCTGLFDILCD</sequence>
<evidence type="ECO:0000313" key="4">
    <source>
        <dbReference type="Proteomes" id="UP001144323"/>
    </source>
</evidence>
<evidence type="ECO:0000256" key="1">
    <source>
        <dbReference type="SAM" id="MobiDB-lite"/>
    </source>
</evidence>
<dbReference type="EMBL" id="BSEC01000001">
    <property type="protein sequence ID" value="GLI94284.1"/>
    <property type="molecule type" value="Genomic_DNA"/>
</dbReference>
<dbReference type="RefSeq" id="WP_281804288.1">
    <property type="nucleotide sequence ID" value="NZ_BSEC01000001.1"/>
</dbReference>
<evidence type="ECO:0000256" key="2">
    <source>
        <dbReference type="SAM" id="SignalP"/>
    </source>
</evidence>